<feature type="signal peptide" evidence="1">
    <location>
        <begin position="1"/>
        <end position="18"/>
    </location>
</feature>
<dbReference type="AlphaFoldDB" id="D4DUT9"/>
<proteinExistence type="predicted"/>
<organism evidence="3 4">
    <name type="scientific">Neisseria elongata subsp. glycolytica ATCC 29315</name>
    <dbReference type="NCBI Taxonomy" id="546263"/>
    <lineage>
        <taxon>Bacteria</taxon>
        <taxon>Pseudomonadati</taxon>
        <taxon>Pseudomonadota</taxon>
        <taxon>Betaproteobacteria</taxon>
        <taxon>Neisseriales</taxon>
        <taxon>Neisseriaceae</taxon>
        <taxon>Neisseria</taxon>
    </lineage>
</organism>
<reference evidence="2 5" key="3">
    <citation type="journal article" date="2015" name="PLoS Genet.">
        <title>Common Cell Shape Evolution of Two Nasopharyngeal Pathogens.</title>
        <authorList>
            <person name="Veyrier F.J."/>
            <person name="Biais N."/>
            <person name="Morales P."/>
            <person name="Belkacem N."/>
            <person name="Guilhen C."/>
            <person name="Ranjeva S."/>
            <person name="Sismeiro O."/>
            <person name="Pehau-Arnaudet G."/>
            <person name="Rocha E.P."/>
            <person name="Werts C."/>
            <person name="Taha M.K."/>
            <person name="Boneca I.G."/>
        </authorList>
    </citation>
    <scope>NUCLEOTIDE SEQUENCE [LARGE SCALE GENOMIC DNA]</scope>
    <source>
        <strain evidence="2 5">ATCC 29315</strain>
    </source>
</reference>
<dbReference type="Proteomes" id="UP000005536">
    <property type="component" value="Unassembled WGS sequence"/>
</dbReference>
<name>D4DUT9_NEIEG</name>
<reference evidence="5" key="2">
    <citation type="submission" date="2014-05" db="EMBL/GenBank/DDBJ databases">
        <title>Complete Genome sequence of Neisseria elongata subsp. glycolytica.</title>
        <authorList>
            <person name="Veyrier F.J."/>
            <person name="Taha M.-K."/>
        </authorList>
    </citation>
    <scope>NUCLEOTIDE SEQUENCE [LARGE SCALE GENOMIC DNA]</scope>
    <source>
        <strain evidence="5">ATCC 29315</strain>
    </source>
</reference>
<dbReference type="EMBL" id="ADBF01000254">
    <property type="protein sequence ID" value="EFE48415.1"/>
    <property type="molecule type" value="Genomic_DNA"/>
</dbReference>
<evidence type="ECO:0008006" key="6">
    <source>
        <dbReference type="Google" id="ProtNLM"/>
    </source>
</evidence>
<evidence type="ECO:0000313" key="3">
    <source>
        <dbReference type="EMBL" id="EFE48415.1"/>
    </source>
</evidence>
<accession>D4DUT9</accession>
<reference evidence="3 4" key="1">
    <citation type="submission" date="2010-02" db="EMBL/GenBank/DDBJ databases">
        <authorList>
            <person name="Weinstock G."/>
            <person name="Sodergren E."/>
            <person name="Clifton S."/>
            <person name="Fulton L."/>
            <person name="Fulton B."/>
            <person name="Courtney L."/>
            <person name="Fronick C."/>
            <person name="Harrison M."/>
            <person name="Strong C."/>
            <person name="Farmer C."/>
            <person name="Delahaunty K."/>
            <person name="Markovic C."/>
            <person name="Hall O."/>
            <person name="Minx P."/>
            <person name="Tomlinson C."/>
            <person name="Mitreva M."/>
            <person name="Nelson J."/>
            <person name="Hou S."/>
            <person name="Wollam A."/>
            <person name="Pepin K.H."/>
            <person name="Johnson M."/>
            <person name="Bhonagiri V."/>
            <person name="Zhang X."/>
            <person name="Suruliraj S."/>
            <person name="Warren W."/>
            <person name="Chinwalla A."/>
            <person name="Mardis E.R."/>
            <person name="Wilson R.K."/>
        </authorList>
    </citation>
    <scope>NUCLEOTIDE SEQUENCE [LARGE SCALE GENOMIC DNA]</scope>
    <source>
        <strain evidence="3 4">ATCC 29315</strain>
    </source>
</reference>
<evidence type="ECO:0000313" key="4">
    <source>
        <dbReference type="Proteomes" id="UP000005536"/>
    </source>
</evidence>
<dbReference type="HOGENOM" id="CLU_136024_0_0_4"/>
<keyword evidence="1" id="KW-0732">Signal</keyword>
<keyword evidence="5" id="KW-1185">Reference proteome</keyword>
<feature type="chain" id="PRO_5010495098" description="Lipoprotein" evidence="1">
    <location>
        <begin position="19"/>
        <end position="137"/>
    </location>
</feature>
<sequence length="137" mass="14507">MKKLLAMMTAAALLGGCAGDGNMGLLGGGFGNSGGGFGGGNQNMAGIGSSVLKTVIDGQCRTELNNRNEWRMIALSMSAERQRQWEDRICSCVSEDALNQVSVADLTSMLDTNSRNQAVAKITARTVTSCVKRIYRP</sequence>
<dbReference type="RefSeq" id="WP_003774963.1">
    <property type="nucleotide sequence ID" value="NZ_CP007726.1"/>
</dbReference>
<dbReference type="KEGG" id="nel:NELON_08185"/>
<dbReference type="STRING" id="546263.NELON_08185"/>
<gene>
    <name evidence="3" type="ORF">NEIELOOT_02772</name>
    <name evidence="2" type="ORF">NELON_08185</name>
</gene>
<evidence type="ECO:0000313" key="5">
    <source>
        <dbReference type="Proteomes" id="UP000031392"/>
    </source>
</evidence>
<evidence type="ECO:0000313" key="2">
    <source>
        <dbReference type="EMBL" id="AJE18870.1"/>
    </source>
</evidence>
<evidence type="ECO:0000256" key="1">
    <source>
        <dbReference type="SAM" id="SignalP"/>
    </source>
</evidence>
<dbReference type="PROSITE" id="PS51257">
    <property type="entry name" value="PROKAR_LIPOPROTEIN"/>
    <property type="match status" value="1"/>
</dbReference>
<dbReference type="Proteomes" id="UP000031392">
    <property type="component" value="Chromosome"/>
</dbReference>
<dbReference type="EMBL" id="CP007726">
    <property type="protein sequence ID" value="AJE18870.1"/>
    <property type="molecule type" value="Genomic_DNA"/>
</dbReference>
<dbReference type="PATRIC" id="fig|546263.7.peg.1755"/>
<protein>
    <recommendedName>
        <fullName evidence="6">Lipoprotein</fullName>
    </recommendedName>
</protein>